<evidence type="ECO:0000313" key="1">
    <source>
        <dbReference type="EMBL" id="JAD15143.1"/>
    </source>
</evidence>
<name>A0A0A9TJP5_ARUDO</name>
<accession>A0A0A9TJP5</accession>
<protein>
    <submittedName>
        <fullName evidence="1">Uncharacterized protein</fullName>
    </submittedName>
</protein>
<dbReference type="AlphaFoldDB" id="A0A0A9TJP5"/>
<reference evidence="1" key="2">
    <citation type="journal article" date="2015" name="Data Brief">
        <title>Shoot transcriptome of the giant reed, Arundo donax.</title>
        <authorList>
            <person name="Barrero R.A."/>
            <person name="Guerrero F.D."/>
            <person name="Moolhuijzen P."/>
            <person name="Goolsby J.A."/>
            <person name="Tidwell J."/>
            <person name="Bellgard S.E."/>
            <person name="Bellgard M.I."/>
        </authorList>
    </citation>
    <scope>NUCLEOTIDE SEQUENCE</scope>
    <source>
        <tissue evidence="1">Shoot tissue taken approximately 20 cm above the soil surface</tissue>
    </source>
</reference>
<dbReference type="EMBL" id="GBRH01282752">
    <property type="protein sequence ID" value="JAD15143.1"/>
    <property type="molecule type" value="Transcribed_RNA"/>
</dbReference>
<proteinExistence type="predicted"/>
<sequence>MNLEKDYSDLYRISYLHNHFATKEQGLTSSRYLMKISFLSRFIVT</sequence>
<organism evidence="1">
    <name type="scientific">Arundo donax</name>
    <name type="common">Giant reed</name>
    <name type="synonym">Donax arundinaceus</name>
    <dbReference type="NCBI Taxonomy" id="35708"/>
    <lineage>
        <taxon>Eukaryota</taxon>
        <taxon>Viridiplantae</taxon>
        <taxon>Streptophyta</taxon>
        <taxon>Embryophyta</taxon>
        <taxon>Tracheophyta</taxon>
        <taxon>Spermatophyta</taxon>
        <taxon>Magnoliopsida</taxon>
        <taxon>Liliopsida</taxon>
        <taxon>Poales</taxon>
        <taxon>Poaceae</taxon>
        <taxon>PACMAD clade</taxon>
        <taxon>Arundinoideae</taxon>
        <taxon>Arundineae</taxon>
        <taxon>Arundo</taxon>
    </lineage>
</organism>
<reference evidence="1" key="1">
    <citation type="submission" date="2014-09" db="EMBL/GenBank/DDBJ databases">
        <authorList>
            <person name="Magalhaes I.L.F."/>
            <person name="Oliveira U."/>
            <person name="Santos F.R."/>
            <person name="Vidigal T.H.D.A."/>
            <person name="Brescovit A.D."/>
            <person name="Santos A.J."/>
        </authorList>
    </citation>
    <scope>NUCLEOTIDE SEQUENCE</scope>
    <source>
        <tissue evidence="1">Shoot tissue taken approximately 20 cm above the soil surface</tissue>
    </source>
</reference>